<sequence length="134" mass="15275">MRPSLKTMATAASAAQLATARSSVALLPPIPLYRRILRAHRRKLHPDMRMLGDQYVKSEFRAHKTVENPVHIIGFLSEWQQYAQALEGESWREEKLDQGKMAKMSDEQLVQLYDLMQTIHNPSPDDNSSGTESK</sequence>
<evidence type="ECO:0000256" key="8">
    <source>
        <dbReference type="RuleBase" id="RU368039"/>
    </source>
</evidence>
<accession>A0A6G1FY81</accession>
<gene>
    <name evidence="9 11" type="ORF">P152DRAFT_400945</name>
</gene>
<dbReference type="GO" id="GO:0034553">
    <property type="term" value="P:mitochondrial respiratory chain complex II assembly"/>
    <property type="evidence" value="ECO:0007669"/>
    <property type="project" value="UniProtKB-UniRule"/>
</dbReference>
<keyword evidence="10" id="KW-1185">Reference proteome</keyword>
<dbReference type="GO" id="GO:0006105">
    <property type="term" value="P:succinate metabolic process"/>
    <property type="evidence" value="ECO:0007669"/>
    <property type="project" value="TreeGrafter"/>
</dbReference>
<dbReference type="PANTHER" id="PTHR13137">
    <property type="entry name" value="DC11 ACN9 HOMOLOG"/>
    <property type="match status" value="1"/>
</dbReference>
<evidence type="ECO:0000313" key="9">
    <source>
        <dbReference type="EMBL" id="KAF1810636.1"/>
    </source>
</evidence>
<evidence type="ECO:0000256" key="6">
    <source>
        <dbReference type="ARBA" id="ARBA00023128"/>
    </source>
</evidence>
<evidence type="ECO:0000313" key="10">
    <source>
        <dbReference type="Proteomes" id="UP000504638"/>
    </source>
</evidence>
<dbReference type="GO" id="GO:0005758">
    <property type="term" value="C:mitochondrial intermembrane space"/>
    <property type="evidence" value="ECO:0007669"/>
    <property type="project" value="TreeGrafter"/>
</dbReference>
<evidence type="ECO:0000256" key="1">
    <source>
        <dbReference type="ARBA" id="ARBA00003675"/>
    </source>
</evidence>
<protein>
    <recommendedName>
        <fullName evidence="8">Succinate dehydrogenase assembly factor 3</fullName>
        <shortName evidence="8">SDH assembly factor 3</shortName>
        <shortName evidence="8">SDHAF3</shortName>
    </recommendedName>
</protein>
<comment type="subunit">
    <text evidence="4 8">Interacts with the iron-sulfur protein subunit within the SDH catalytic dimer.</text>
</comment>
<dbReference type="OrthoDB" id="278329at2759"/>
<dbReference type="Pfam" id="PF13233">
    <property type="entry name" value="Complex1_LYR_2"/>
    <property type="match status" value="1"/>
</dbReference>
<dbReference type="RefSeq" id="XP_033532267.1">
    <property type="nucleotide sequence ID" value="XM_033676594.1"/>
</dbReference>
<evidence type="ECO:0000313" key="11">
    <source>
        <dbReference type="RefSeq" id="XP_033532267.1"/>
    </source>
</evidence>
<evidence type="ECO:0000256" key="3">
    <source>
        <dbReference type="ARBA" id="ARBA00006020"/>
    </source>
</evidence>
<comment type="function">
    <text evidence="1 8">Plays an essential role in the assembly of succinate dehydrogenase (SDH), an enzyme complex (also referred to as respiratory complex II) that is a component of both the tricarboxylic acid (TCA) cycle and the mitochondrial electron transport chain, and which couples the oxidation of succinate to fumarate with the reduction of ubiquinone (coenzyme Q) to ubiquinol. Promotes maturation of the iron-sulfur protein subunit of the SDH catalytic dimer, protecting it from the deleterious effects of oxidants. May act together with SDHAF1.</text>
</comment>
<name>A0A6G1FY81_9PEZI</name>
<evidence type="ECO:0000256" key="2">
    <source>
        <dbReference type="ARBA" id="ARBA00004305"/>
    </source>
</evidence>
<dbReference type="CDD" id="cd20270">
    <property type="entry name" value="Complex1_LYR_SDHAF3_LYRM10"/>
    <property type="match status" value="1"/>
</dbReference>
<evidence type="ECO:0000256" key="5">
    <source>
        <dbReference type="ARBA" id="ARBA00022946"/>
    </source>
</evidence>
<dbReference type="AlphaFoldDB" id="A0A6G1FY81"/>
<organism evidence="9">
    <name type="scientific">Eremomyces bilateralis CBS 781.70</name>
    <dbReference type="NCBI Taxonomy" id="1392243"/>
    <lineage>
        <taxon>Eukaryota</taxon>
        <taxon>Fungi</taxon>
        <taxon>Dikarya</taxon>
        <taxon>Ascomycota</taxon>
        <taxon>Pezizomycotina</taxon>
        <taxon>Dothideomycetes</taxon>
        <taxon>Dothideomycetes incertae sedis</taxon>
        <taxon>Eremomycetales</taxon>
        <taxon>Eremomycetaceae</taxon>
        <taxon>Eremomyces</taxon>
    </lineage>
</organism>
<keyword evidence="5" id="KW-0809">Transit peptide</keyword>
<proteinExistence type="inferred from homology"/>
<keyword evidence="6 8" id="KW-0496">Mitochondrion</keyword>
<reference evidence="11" key="3">
    <citation type="submission" date="2025-04" db="UniProtKB">
        <authorList>
            <consortium name="RefSeq"/>
        </authorList>
    </citation>
    <scope>IDENTIFICATION</scope>
    <source>
        <strain evidence="11">CBS 781.70</strain>
    </source>
</reference>
<evidence type="ECO:0000256" key="4">
    <source>
        <dbReference type="ARBA" id="ARBA00011273"/>
    </source>
</evidence>
<dbReference type="EMBL" id="ML975165">
    <property type="protein sequence ID" value="KAF1810636.1"/>
    <property type="molecule type" value="Genomic_DNA"/>
</dbReference>
<dbReference type="PANTHER" id="PTHR13137:SF6">
    <property type="entry name" value="SUCCINATE DEHYDROGENASE ASSEMBLY FACTOR 3, MITOCHONDRIAL"/>
    <property type="match status" value="1"/>
</dbReference>
<dbReference type="GO" id="GO:0005759">
    <property type="term" value="C:mitochondrial matrix"/>
    <property type="evidence" value="ECO:0007669"/>
    <property type="project" value="UniProtKB-SubCell"/>
</dbReference>
<keyword evidence="7 8" id="KW-0143">Chaperone</keyword>
<dbReference type="GeneID" id="54417164"/>
<dbReference type="Proteomes" id="UP000504638">
    <property type="component" value="Unplaced"/>
</dbReference>
<dbReference type="InterPro" id="IPR008381">
    <property type="entry name" value="SDHAF3/Sdh7"/>
</dbReference>
<reference evidence="11" key="2">
    <citation type="submission" date="2020-04" db="EMBL/GenBank/DDBJ databases">
        <authorList>
            <consortium name="NCBI Genome Project"/>
        </authorList>
    </citation>
    <scope>NUCLEOTIDE SEQUENCE</scope>
    <source>
        <strain evidence="11">CBS 781.70</strain>
    </source>
</reference>
<comment type="subcellular location">
    <subcellularLocation>
        <location evidence="2 8">Mitochondrion matrix</location>
    </subcellularLocation>
</comment>
<comment type="similarity">
    <text evidence="3 8">Belongs to the complex I LYR family. SDHAF3 subfamily.</text>
</comment>
<reference evidence="9 11" key="1">
    <citation type="submission" date="2020-01" db="EMBL/GenBank/DDBJ databases">
        <authorList>
            <consortium name="DOE Joint Genome Institute"/>
            <person name="Haridas S."/>
            <person name="Albert R."/>
            <person name="Binder M."/>
            <person name="Bloem J."/>
            <person name="Labutti K."/>
            <person name="Salamov A."/>
            <person name="Andreopoulos B."/>
            <person name="Baker S.E."/>
            <person name="Barry K."/>
            <person name="Bills G."/>
            <person name="Bluhm B.H."/>
            <person name="Cannon C."/>
            <person name="Castanera R."/>
            <person name="Culley D.E."/>
            <person name="Daum C."/>
            <person name="Ezra D."/>
            <person name="Gonzalez J.B."/>
            <person name="Henrissat B."/>
            <person name="Kuo A."/>
            <person name="Liang C."/>
            <person name="Lipzen A."/>
            <person name="Lutzoni F."/>
            <person name="Magnuson J."/>
            <person name="Mondo S."/>
            <person name="Nolan M."/>
            <person name="Ohm R."/>
            <person name="Pangilinan J."/>
            <person name="Park H.-J."/>
            <person name="Ramirez L."/>
            <person name="Alfaro M."/>
            <person name="Sun H."/>
            <person name="Tritt A."/>
            <person name="Yoshinaga Y."/>
            <person name="Zwiers L.-H."/>
            <person name="Turgeon B.G."/>
            <person name="Goodwin S.B."/>
            <person name="Spatafora J.W."/>
            <person name="Crous P.W."/>
            <person name="Grigoriev I.V."/>
        </authorList>
    </citation>
    <scope>NUCLEOTIDE SEQUENCE</scope>
    <source>
        <strain evidence="9 11">CBS 781.70</strain>
    </source>
</reference>
<evidence type="ECO:0000256" key="7">
    <source>
        <dbReference type="ARBA" id="ARBA00023186"/>
    </source>
</evidence>